<feature type="transmembrane region" description="Helical" evidence="1">
    <location>
        <begin position="63"/>
        <end position="85"/>
    </location>
</feature>
<keyword evidence="1" id="KW-0812">Transmembrane</keyword>
<evidence type="ECO:0000313" key="3">
    <source>
        <dbReference type="Proteomes" id="UP000321323"/>
    </source>
</evidence>
<dbReference type="Proteomes" id="UP000321323">
    <property type="component" value="Chromosome"/>
</dbReference>
<reference evidence="2 3" key="1">
    <citation type="journal article" date="2019" name="Int. J. Syst. Evol. Microbiol.">
        <title>The Draft Whole-Genome Sequence of the Antibiotic Producer Empedobacter haloabium ATCC 31962 Provides Indications for Its Taxonomic Reclassification.</title>
        <authorList>
            <person name="Miess H."/>
            <person name="Arlt P."/>
            <person name="Apel A.K."/>
            <person name="Weber T."/>
            <person name="Nieselt K."/>
            <person name="Hanssen F."/>
            <person name="Czemmel S."/>
            <person name="Nahnsen S."/>
            <person name="Gross H."/>
        </authorList>
    </citation>
    <scope>NUCLEOTIDE SEQUENCE [LARGE SCALE GENOMIC DNA]</scope>
    <source>
        <strain evidence="2 3">ATCC 31962</strain>
    </source>
</reference>
<organism evidence="2 3">
    <name type="scientific">[Empedobacter] haloabium</name>
    <dbReference type="NCBI Taxonomy" id="592317"/>
    <lineage>
        <taxon>Bacteria</taxon>
        <taxon>Pseudomonadati</taxon>
        <taxon>Pseudomonadota</taxon>
        <taxon>Betaproteobacteria</taxon>
        <taxon>Burkholderiales</taxon>
        <taxon>Oxalobacteraceae</taxon>
        <taxon>Telluria group</taxon>
        <taxon>Telluria group incertae sedis</taxon>
    </lineage>
</organism>
<name>A0ABZ1UHZ0_9BURK</name>
<evidence type="ECO:0000313" key="2">
    <source>
        <dbReference type="EMBL" id="WUR11778.1"/>
    </source>
</evidence>
<evidence type="ECO:0008006" key="4">
    <source>
        <dbReference type="Google" id="ProtNLM"/>
    </source>
</evidence>
<keyword evidence="3" id="KW-1185">Reference proteome</keyword>
<feature type="transmembrane region" description="Helical" evidence="1">
    <location>
        <begin position="29"/>
        <end position="51"/>
    </location>
</feature>
<sequence length="206" mass="22901">MVTAGTSPTLPYELFQLKQRRADVHRMRLAFQLYAVGGALVGIVALALYFLRQLRVTLTTADVAILVTAGVGLATSVLSVLYLAVVRMRARASICNDNYVVAAADLLAEWMRFETGGRGRLQQAHVEFNPASVRDIVGHLYRLELISQDDRDTLGAALRLRNELVHGRSPADRRRIENMASMVRDITRRIQCVTPACQREQGTSVH</sequence>
<accession>A0ABZ1UHZ0</accession>
<keyword evidence="1" id="KW-1133">Transmembrane helix</keyword>
<protein>
    <recommendedName>
        <fullName evidence="4">DUF4145 domain-containing protein</fullName>
    </recommendedName>
</protein>
<proteinExistence type="predicted"/>
<keyword evidence="1" id="KW-0472">Membrane</keyword>
<evidence type="ECO:0000256" key="1">
    <source>
        <dbReference type="SAM" id="Phobius"/>
    </source>
</evidence>
<gene>
    <name evidence="2" type="ORF">E7V67_019015</name>
</gene>
<dbReference type="EMBL" id="CP136508">
    <property type="protein sequence ID" value="WUR11778.1"/>
    <property type="molecule type" value="Genomic_DNA"/>
</dbReference>